<evidence type="ECO:0008006" key="8">
    <source>
        <dbReference type="Google" id="ProtNLM"/>
    </source>
</evidence>
<accession>A0A9Q1F4G7</accession>
<dbReference type="SUPFAM" id="SSF48403">
    <property type="entry name" value="Ankyrin repeat"/>
    <property type="match status" value="1"/>
</dbReference>
<keyword evidence="1" id="KW-0677">Repeat</keyword>
<feature type="compositionally biased region" description="Polar residues" evidence="5">
    <location>
        <begin position="147"/>
        <end position="165"/>
    </location>
</feature>
<dbReference type="OrthoDB" id="60433at2759"/>
<comment type="similarity">
    <text evidence="3">Belongs to the SOWAH family.</text>
</comment>
<dbReference type="PANTHER" id="PTHR14491">
    <property type="entry name" value="SOSONDOWAH, ISOFORM G"/>
    <property type="match status" value="1"/>
</dbReference>
<feature type="region of interest" description="Disordered" evidence="5">
    <location>
        <begin position="41"/>
        <end position="195"/>
    </location>
</feature>
<sequence>MENATVMESLRIAVIEASPLPVEADDAVFNLPEQVDLEDQHAQTSMQLNPSSNQTEFKHDKLTGGVSGHGLPTSMETKSKPSEGDTEVGVGKGVPLAQFINRRRVSRGSQRSLLSSNPSEDGADEGQLDSDSNTPKSSRKNFIELMMNSSPQVRRSMVHRNSTYLSSRHRDRDSVKSDSDSASLLSSTTDEDAGSVTLDPLEHEWMMCASDGQWASLHRLLAFEPNLVTKKDFVTGFTCLHWAAKQGKQELLALLVNFAKQHAVPLNINARSSAGYTPLHLASMHSHIEVVKLLVGAYDADVEARDYSGKKASQYLTSTVAEDIRDIIGAGAGHGTESSESGVGRWRLSKVLPANLISMKLLHHPEEDSCDGGGLVKSMAVSRKSSMSKIKPRLHKIRFRTQIIHSTSFRETDDGERSLKSPIKSRPMSNLFG</sequence>
<dbReference type="InterPro" id="IPR036770">
    <property type="entry name" value="Ankyrin_rpt-contain_sf"/>
</dbReference>
<feature type="region of interest" description="Disordered" evidence="5">
    <location>
        <begin position="409"/>
        <end position="433"/>
    </location>
</feature>
<feature type="compositionally biased region" description="Polar residues" evidence="5">
    <location>
        <begin position="107"/>
        <end position="119"/>
    </location>
</feature>
<evidence type="ECO:0000256" key="3">
    <source>
        <dbReference type="ARBA" id="ARBA00038122"/>
    </source>
</evidence>
<feature type="compositionally biased region" description="Basic and acidic residues" evidence="5">
    <location>
        <begin position="168"/>
        <end position="179"/>
    </location>
</feature>
<proteinExistence type="inferred from homology"/>
<evidence type="ECO:0000313" key="7">
    <source>
        <dbReference type="Proteomes" id="UP001152622"/>
    </source>
</evidence>
<protein>
    <recommendedName>
        <fullName evidence="8">Sosondowah ankyrin repeat domain family member C</fullName>
    </recommendedName>
</protein>
<evidence type="ECO:0000313" key="6">
    <source>
        <dbReference type="EMBL" id="KAJ8350754.1"/>
    </source>
</evidence>
<feature type="compositionally biased region" description="Polar residues" evidence="5">
    <location>
        <begin position="42"/>
        <end position="55"/>
    </location>
</feature>
<evidence type="ECO:0000256" key="2">
    <source>
        <dbReference type="ARBA" id="ARBA00023043"/>
    </source>
</evidence>
<evidence type="ECO:0000256" key="5">
    <source>
        <dbReference type="SAM" id="MobiDB-lite"/>
    </source>
</evidence>
<reference evidence="6" key="1">
    <citation type="journal article" date="2023" name="Science">
        <title>Genome structures resolve the early diversification of teleost fishes.</title>
        <authorList>
            <person name="Parey E."/>
            <person name="Louis A."/>
            <person name="Montfort J."/>
            <person name="Bouchez O."/>
            <person name="Roques C."/>
            <person name="Iampietro C."/>
            <person name="Lluch J."/>
            <person name="Castinel A."/>
            <person name="Donnadieu C."/>
            <person name="Desvignes T."/>
            <person name="Floi Bucao C."/>
            <person name="Jouanno E."/>
            <person name="Wen M."/>
            <person name="Mejri S."/>
            <person name="Dirks R."/>
            <person name="Jansen H."/>
            <person name="Henkel C."/>
            <person name="Chen W.J."/>
            <person name="Zahm M."/>
            <person name="Cabau C."/>
            <person name="Klopp C."/>
            <person name="Thompson A.W."/>
            <person name="Robinson-Rechavi M."/>
            <person name="Braasch I."/>
            <person name="Lecointre G."/>
            <person name="Bobe J."/>
            <person name="Postlethwait J.H."/>
            <person name="Berthelot C."/>
            <person name="Roest Crollius H."/>
            <person name="Guiguen Y."/>
        </authorList>
    </citation>
    <scope>NUCLEOTIDE SEQUENCE</scope>
    <source>
        <strain evidence="6">WJC10195</strain>
    </source>
</reference>
<dbReference type="Pfam" id="PF12796">
    <property type="entry name" value="Ank_2"/>
    <property type="match status" value="1"/>
</dbReference>
<dbReference type="Gene3D" id="1.25.40.20">
    <property type="entry name" value="Ankyrin repeat-containing domain"/>
    <property type="match status" value="1"/>
</dbReference>
<gene>
    <name evidence="6" type="ORF">SKAU_G00258840</name>
</gene>
<feature type="compositionally biased region" description="Basic and acidic residues" evidence="5">
    <location>
        <begin position="409"/>
        <end position="419"/>
    </location>
</feature>
<dbReference type="Proteomes" id="UP001152622">
    <property type="component" value="Chromosome 9"/>
</dbReference>
<dbReference type="AlphaFoldDB" id="A0A9Q1F4G7"/>
<organism evidence="6 7">
    <name type="scientific">Synaphobranchus kaupii</name>
    <name type="common">Kaup's arrowtooth eel</name>
    <dbReference type="NCBI Taxonomy" id="118154"/>
    <lineage>
        <taxon>Eukaryota</taxon>
        <taxon>Metazoa</taxon>
        <taxon>Chordata</taxon>
        <taxon>Craniata</taxon>
        <taxon>Vertebrata</taxon>
        <taxon>Euteleostomi</taxon>
        <taxon>Actinopterygii</taxon>
        <taxon>Neopterygii</taxon>
        <taxon>Teleostei</taxon>
        <taxon>Anguilliformes</taxon>
        <taxon>Synaphobranchidae</taxon>
        <taxon>Synaphobranchus</taxon>
    </lineage>
</organism>
<evidence type="ECO:0000256" key="1">
    <source>
        <dbReference type="ARBA" id="ARBA00022737"/>
    </source>
</evidence>
<dbReference type="InterPro" id="IPR002110">
    <property type="entry name" value="Ankyrin_rpt"/>
</dbReference>
<dbReference type="PANTHER" id="PTHR14491:SF4">
    <property type="entry name" value="ANKYRIN REPEAT DOMAIN-CONTAINING PROTEIN SOWAHC"/>
    <property type="match status" value="1"/>
</dbReference>
<dbReference type="PROSITE" id="PS50297">
    <property type="entry name" value="ANK_REP_REGION"/>
    <property type="match status" value="1"/>
</dbReference>
<dbReference type="EMBL" id="JAINUF010000009">
    <property type="protein sequence ID" value="KAJ8350754.1"/>
    <property type="molecule type" value="Genomic_DNA"/>
</dbReference>
<evidence type="ECO:0000256" key="4">
    <source>
        <dbReference type="PROSITE-ProRule" id="PRU00023"/>
    </source>
</evidence>
<dbReference type="SMART" id="SM00248">
    <property type="entry name" value="ANK"/>
    <property type="match status" value="2"/>
</dbReference>
<keyword evidence="2 4" id="KW-0040">ANK repeat</keyword>
<dbReference type="PROSITE" id="PS50088">
    <property type="entry name" value="ANK_REPEAT"/>
    <property type="match status" value="1"/>
</dbReference>
<feature type="repeat" description="ANK" evidence="4">
    <location>
        <begin position="274"/>
        <end position="295"/>
    </location>
</feature>
<comment type="caution">
    <text evidence="6">The sequence shown here is derived from an EMBL/GenBank/DDBJ whole genome shotgun (WGS) entry which is preliminary data.</text>
</comment>
<name>A0A9Q1F4G7_SYNKA</name>
<keyword evidence="7" id="KW-1185">Reference proteome</keyword>